<evidence type="ECO:0000313" key="1">
    <source>
        <dbReference type="EMBL" id="GFN90668.1"/>
    </source>
</evidence>
<name>A0AAV3Z9P2_9GAST</name>
<dbReference type="EMBL" id="BLXT01002056">
    <property type="protein sequence ID" value="GFN90668.1"/>
    <property type="molecule type" value="Genomic_DNA"/>
</dbReference>
<proteinExistence type="predicted"/>
<comment type="caution">
    <text evidence="1">The sequence shown here is derived from an EMBL/GenBank/DDBJ whole genome shotgun (WGS) entry which is preliminary data.</text>
</comment>
<accession>A0AAV3Z9P2</accession>
<dbReference type="AlphaFoldDB" id="A0AAV3Z9P2"/>
<gene>
    <name evidence="1" type="ORF">PoB_001717400</name>
</gene>
<protein>
    <submittedName>
        <fullName evidence="1">Uncharacterized protein</fullName>
    </submittedName>
</protein>
<keyword evidence="2" id="KW-1185">Reference proteome</keyword>
<sequence>MEQFHTGGAVSSIGQCPWTGVAPKGGGELAGWLAGYLAGQNAISIPTAAVCWDQLLQLLLVVVILADSEKVKLKKGVSQQRNNLTLLNARVGDNLRKLEELGAEEQI</sequence>
<organism evidence="1 2">
    <name type="scientific">Plakobranchus ocellatus</name>
    <dbReference type="NCBI Taxonomy" id="259542"/>
    <lineage>
        <taxon>Eukaryota</taxon>
        <taxon>Metazoa</taxon>
        <taxon>Spiralia</taxon>
        <taxon>Lophotrochozoa</taxon>
        <taxon>Mollusca</taxon>
        <taxon>Gastropoda</taxon>
        <taxon>Heterobranchia</taxon>
        <taxon>Euthyneura</taxon>
        <taxon>Panpulmonata</taxon>
        <taxon>Sacoglossa</taxon>
        <taxon>Placobranchoidea</taxon>
        <taxon>Plakobranchidae</taxon>
        <taxon>Plakobranchus</taxon>
    </lineage>
</organism>
<evidence type="ECO:0000313" key="2">
    <source>
        <dbReference type="Proteomes" id="UP000735302"/>
    </source>
</evidence>
<dbReference type="Proteomes" id="UP000735302">
    <property type="component" value="Unassembled WGS sequence"/>
</dbReference>
<reference evidence="1 2" key="1">
    <citation type="journal article" date="2021" name="Elife">
        <title>Chloroplast acquisition without the gene transfer in kleptoplastic sea slugs, Plakobranchus ocellatus.</title>
        <authorList>
            <person name="Maeda T."/>
            <person name="Takahashi S."/>
            <person name="Yoshida T."/>
            <person name="Shimamura S."/>
            <person name="Takaki Y."/>
            <person name="Nagai Y."/>
            <person name="Toyoda A."/>
            <person name="Suzuki Y."/>
            <person name="Arimoto A."/>
            <person name="Ishii H."/>
            <person name="Satoh N."/>
            <person name="Nishiyama T."/>
            <person name="Hasebe M."/>
            <person name="Maruyama T."/>
            <person name="Minagawa J."/>
            <person name="Obokata J."/>
            <person name="Shigenobu S."/>
        </authorList>
    </citation>
    <scope>NUCLEOTIDE SEQUENCE [LARGE SCALE GENOMIC DNA]</scope>
</reference>